<sequence>EKKKANSIGQGPFKFSHVSLERDGVIAESNVPETRRANIYFNIRSPLPGTFIISLHYKGRDKAILEMDLKLDDLLEKQQDGVQMLDLEYVHLNVGKLIHLLNRTFNKR</sequence>
<dbReference type="EMBL" id="KZ987964">
    <property type="protein sequence ID" value="RKP13691.1"/>
    <property type="molecule type" value="Genomic_DNA"/>
</dbReference>
<dbReference type="SUPFAM" id="SSF143885">
    <property type="entry name" value="RGC domain-like"/>
    <property type="match status" value="1"/>
</dbReference>
<name>A0A4P9Y637_9FUNG</name>
<dbReference type="GO" id="GO:0005096">
    <property type="term" value="F:GTPase activator activity"/>
    <property type="evidence" value="ECO:0007669"/>
    <property type="project" value="TreeGrafter"/>
</dbReference>
<reference evidence="2" key="1">
    <citation type="journal article" date="2018" name="Nat. Microbiol.">
        <title>Leveraging single-cell genomics to expand the fungal tree of life.</title>
        <authorList>
            <person name="Ahrendt S.R."/>
            <person name="Quandt C.A."/>
            <person name="Ciobanu D."/>
            <person name="Clum A."/>
            <person name="Salamov A."/>
            <person name="Andreopoulos B."/>
            <person name="Cheng J.F."/>
            <person name="Woyke T."/>
            <person name="Pelin A."/>
            <person name="Henrissat B."/>
            <person name="Reynolds N.K."/>
            <person name="Benny G.L."/>
            <person name="Smith M.E."/>
            <person name="James T.Y."/>
            <person name="Grigoriev I.V."/>
        </authorList>
    </citation>
    <scope>NUCLEOTIDE SEQUENCE [LARGE SCALE GENOMIC DNA]</scope>
</reference>
<keyword evidence="2" id="KW-1185">Reference proteome</keyword>
<dbReference type="GO" id="GO:0005938">
    <property type="term" value="C:cell cortex"/>
    <property type="evidence" value="ECO:0007669"/>
    <property type="project" value="TreeGrafter"/>
</dbReference>
<feature type="non-terminal residue" evidence="1">
    <location>
        <position position="108"/>
    </location>
</feature>
<dbReference type="PANTHER" id="PTHR14149:SF17">
    <property type="entry name" value="GTPASE-ACTIVATING PROTEIN"/>
    <property type="match status" value="1"/>
</dbReference>
<dbReference type="GO" id="GO:0046580">
    <property type="term" value="P:negative regulation of Ras protein signal transduction"/>
    <property type="evidence" value="ECO:0007669"/>
    <property type="project" value="TreeGrafter"/>
</dbReference>
<feature type="non-terminal residue" evidence="1">
    <location>
        <position position="1"/>
    </location>
</feature>
<dbReference type="AlphaFoldDB" id="A0A4P9Y637"/>
<protein>
    <submittedName>
        <fullName evidence="1">Uncharacterized protein</fullName>
    </submittedName>
</protein>
<evidence type="ECO:0000313" key="1">
    <source>
        <dbReference type="EMBL" id="RKP13691.1"/>
    </source>
</evidence>
<accession>A0A4P9Y637</accession>
<dbReference type="OrthoDB" id="775356at2759"/>
<organism evidence="1 2">
    <name type="scientific">Piptocephalis cylindrospora</name>
    <dbReference type="NCBI Taxonomy" id="1907219"/>
    <lineage>
        <taxon>Eukaryota</taxon>
        <taxon>Fungi</taxon>
        <taxon>Fungi incertae sedis</taxon>
        <taxon>Zoopagomycota</taxon>
        <taxon>Zoopagomycotina</taxon>
        <taxon>Zoopagomycetes</taxon>
        <taxon>Zoopagales</taxon>
        <taxon>Piptocephalidaceae</taxon>
        <taxon>Piptocephalis</taxon>
    </lineage>
</organism>
<dbReference type="PANTHER" id="PTHR14149">
    <property type="entry name" value="RAS GTPASE-ACTIVATING PROTEIN WITH IQ MOTIF"/>
    <property type="match status" value="1"/>
</dbReference>
<gene>
    <name evidence="1" type="ORF">BJ684DRAFT_5651</name>
</gene>
<dbReference type="Proteomes" id="UP000267251">
    <property type="component" value="Unassembled WGS sequence"/>
</dbReference>
<evidence type="ECO:0000313" key="2">
    <source>
        <dbReference type="Proteomes" id="UP000267251"/>
    </source>
</evidence>
<proteinExistence type="predicted"/>